<dbReference type="Proteomes" id="UP000190539">
    <property type="component" value="Unassembled WGS sequence"/>
</dbReference>
<dbReference type="InterPro" id="IPR007804">
    <property type="entry name" value="GvpG"/>
</dbReference>
<evidence type="ECO:0000313" key="2">
    <source>
        <dbReference type="Proteomes" id="UP000190539"/>
    </source>
</evidence>
<dbReference type="OrthoDB" id="3541554at2"/>
<evidence type="ECO:0000313" key="1">
    <source>
        <dbReference type="EMBL" id="OON82664.1"/>
    </source>
</evidence>
<sequence>MGLISGLLTLPLAPVRGVGWIAGQLEQMGAREMYDPAVLRTRLSVLNDSLERGEITDEQFEREEEHLLDLLEGSKESLPVERTT</sequence>
<gene>
    <name evidence="1" type="ORF">B1H18_00960</name>
</gene>
<name>A0A1V4AEY3_9ACTN</name>
<reference evidence="1 2" key="1">
    <citation type="submission" date="2017-02" db="EMBL/GenBank/DDBJ databases">
        <title>Draft Genome Sequence of Streptomyces tsukubaensis F601, a Producer of the immunosuppressant tacrolimus FK506.</title>
        <authorList>
            <person name="Zong G."/>
            <person name="Zhong C."/>
            <person name="Fu J."/>
            <person name="Qin R."/>
            <person name="Cao G."/>
        </authorList>
    </citation>
    <scope>NUCLEOTIDE SEQUENCE [LARGE SCALE GENOMIC DNA]</scope>
    <source>
        <strain evidence="1 2">F601</strain>
    </source>
</reference>
<organism evidence="1 2">
    <name type="scientific">Streptomyces tsukubensis</name>
    <dbReference type="NCBI Taxonomy" id="83656"/>
    <lineage>
        <taxon>Bacteria</taxon>
        <taxon>Bacillati</taxon>
        <taxon>Actinomycetota</taxon>
        <taxon>Actinomycetes</taxon>
        <taxon>Kitasatosporales</taxon>
        <taxon>Streptomycetaceae</taxon>
        <taxon>Streptomyces</taxon>
    </lineage>
</organism>
<dbReference type="STRING" id="83656.B1H18_00960"/>
<dbReference type="AlphaFoldDB" id="A0A1V4AEY3"/>
<keyword evidence="2" id="KW-1185">Reference proteome</keyword>
<dbReference type="Pfam" id="PF05120">
    <property type="entry name" value="GvpG"/>
    <property type="match status" value="1"/>
</dbReference>
<accession>A0A1V4AEY3</accession>
<proteinExistence type="predicted"/>
<dbReference type="EMBL" id="MVFC01000001">
    <property type="protein sequence ID" value="OON82664.1"/>
    <property type="molecule type" value="Genomic_DNA"/>
</dbReference>
<comment type="caution">
    <text evidence="1">The sequence shown here is derived from an EMBL/GenBank/DDBJ whole genome shotgun (WGS) entry which is preliminary data.</text>
</comment>
<dbReference type="RefSeq" id="WP_077963829.1">
    <property type="nucleotide sequence ID" value="NZ_CP045178.1"/>
</dbReference>
<protein>
    <submittedName>
        <fullName evidence="1">Gas vesicle protein</fullName>
    </submittedName>
</protein>